<keyword evidence="5 10" id="KW-0997">Cell inner membrane</keyword>
<comment type="similarity">
    <text evidence="2 10">Belongs to the TonB family.</text>
</comment>
<comment type="subcellular location">
    <subcellularLocation>
        <location evidence="1 10">Cell inner membrane</location>
        <topology evidence="1 10">Single-pass membrane protein</topology>
        <orientation evidence="1 10">Periplasmic side</orientation>
    </subcellularLocation>
</comment>
<keyword evidence="6 10" id="KW-0812">Transmembrane</keyword>
<sequence length="225" mass="24420">MQADRYTPPKSRTVSFGAAFLINGVIIAGLMFSAPHVLPGAPETILQTENIPLPPVPPPEPPKPQPKVEQRDIAQAPAPYIPPAPIPVPQAPVLDGTDRLPLDLPPPGPVAQPGPTTTGAVETPKPVVLPLVGATQDPRYARDFQPEYPSNELRAQRDGVVVVRVRIGVDGRVKEVQQLSATSPAFFEATRRQALAKWRFKPATRGDVPQESWKQITARFLIENL</sequence>
<dbReference type="Pfam" id="PF03544">
    <property type="entry name" value="TonB_C"/>
    <property type="match status" value="1"/>
</dbReference>
<keyword evidence="7 10" id="KW-0653">Protein transport</keyword>
<evidence type="ECO:0000256" key="8">
    <source>
        <dbReference type="ARBA" id="ARBA00022989"/>
    </source>
</evidence>
<dbReference type="GO" id="GO:0015891">
    <property type="term" value="P:siderophore transport"/>
    <property type="evidence" value="ECO:0007669"/>
    <property type="project" value="InterPro"/>
</dbReference>
<comment type="caution">
    <text evidence="13">The sequence shown here is derived from an EMBL/GenBank/DDBJ whole genome shotgun (WGS) entry which is preliminary data.</text>
</comment>
<evidence type="ECO:0000256" key="3">
    <source>
        <dbReference type="ARBA" id="ARBA00022448"/>
    </source>
</evidence>
<evidence type="ECO:0000313" key="14">
    <source>
        <dbReference type="Proteomes" id="UP000527143"/>
    </source>
</evidence>
<feature type="compositionally biased region" description="Pro residues" evidence="11">
    <location>
        <begin position="103"/>
        <end position="112"/>
    </location>
</feature>
<keyword evidence="4 10" id="KW-1003">Cell membrane</keyword>
<dbReference type="RefSeq" id="WP_184087822.1">
    <property type="nucleotide sequence ID" value="NZ_JACIJF010000006.1"/>
</dbReference>
<evidence type="ECO:0000256" key="2">
    <source>
        <dbReference type="ARBA" id="ARBA00006555"/>
    </source>
</evidence>
<reference evidence="13 14" key="1">
    <citation type="submission" date="2020-08" db="EMBL/GenBank/DDBJ databases">
        <title>Genomic Encyclopedia of Type Strains, Phase IV (KMG-IV): sequencing the most valuable type-strain genomes for metagenomic binning, comparative biology and taxonomic classification.</title>
        <authorList>
            <person name="Goeker M."/>
        </authorList>
    </citation>
    <scope>NUCLEOTIDE SEQUENCE [LARGE SCALE GENOMIC DNA]</scope>
    <source>
        <strain evidence="13 14">DSM 26736</strain>
    </source>
</reference>
<keyword evidence="9 10" id="KW-0472">Membrane</keyword>
<feature type="compositionally biased region" description="Pro residues" evidence="11">
    <location>
        <begin position="79"/>
        <end position="90"/>
    </location>
</feature>
<dbReference type="InterPro" id="IPR003538">
    <property type="entry name" value="TonB"/>
</dbReference>
<dbReference type="NCBIfam" id="TIGR01352">
    <property type="entry name" value="tonB_Cterm"/>
    <property type="match status" value="1"/>
</dbReference>
<feature type="transmembrane region" description="Helical" evidence="10">
    <location>
        <begin position="12"/>
        <end position="32"/>
    </location>
</feature>
<dbReference type="SUPFAM" id="SSF74653">
    <property type="entry name" value="TolA/TonB C-terminal domain"/>
    <property type="match status" value="1"/>
</dbReference>
<evidence type="ECO:0000256" key="6">
    <source>
        <dbReference type="ARBA" id="ARBA00022692"/>
    </source>
</evidence>
<accession>A0A840YCU2</accession>
<proteinExistence type="inferred from homology"/>
<evidence type="ECO:0000256" key="7">
    <source>
        <dbReference type="ARBA" id="ARBA00022927"/>
    </source>
</evidence>
<keyword evidence="3 10" id="KW-0813">Transport</keyword>
<dbReference type="GO" id="GO:0005886">
    <property type="term" value="C:plasma membrane"/>
    <property type="evidence" value="ECO:0007669"/>
    <property type="project" value="UniProtKB-SubCell"/>
</dbReference>
<feature type="compositionally biased region" description="Pro residues" evidence="11">
    <location>
        <begin position="52"/>
        <end position="65"/>
    </location>
</feature>
<gene>
    <name evidence="13" type="ORF">FHT02_002448</name>
</gene>
<dbReference type="GO" id="GO:0031992">
    <property type="term" value="F:energy transducer activity"/>
    <property type="evidence" value="ECO:0007669"/>
    <property type="project" value="InterPro"/>
</dbReference>
<dbReference type="AlphaFoldDB" id="A0A840YCU2"/>
<evidence type="ECO:0000256" key="4">
    <source>
        <dbReference type="ARBA" id="ARBA00022475"/>
    </source>
</evidence>
<dbReference type="Gene3D" id="3.30.2420.10">
    <property type="entry name" value="TonB"/>
    <property type="match status" value="1"/>
</dbReference>
<evidence type="ECO:0000256" key="1">
    <source>
        <dbReference type="ARBA" id="ARBA00004383"/>
    </source>
</evidence>
<name>A0A840YCU2_9SPHN</name>
<dbReference type="GO" id="GO:0030288">
    <property type="term" value="C:outer membrane-bounded periplasmic space"/>
    <property type="evidence" value="ECO:0007669"/>
    <property type="project" value="InterPro"/>
</dbReference>
<dbReference type="PRINTS" id="PR01374">
    <property type="entry name" value="TONBPROTEIN"/>
</dbReference>
<dbReference type="GO" id="GO:0055085">
    <property type="term" value="P:transmembrane transport"/>
    <property type="evidence" value="ECO:0007669"/>
    <property type="project" value="InterPro"/>
</dbReference>
<dbReference type="PANTHER" id="PTHR33446:SF2">
    <property type="entry name" value="PROTEIN TONB"/>
    <property type="match status" value="1"/>
</dbReference>
<evidence type="ECO:0000256" key="9">
    <source>
        <dbReference type="ARBA" id="ARBA00023136"/>
    </source>
</evidence>
<dbReference type="EMBL" id="JACIJF010000006">
    <property type="protein sequence ID" value="MBB5711207.1"/>
    <property type="molecule type" value="Genomic_DNA"/>
</dbReference>
<organism evidence="13 14">
    <name type="scientific">Sphingomonas xinjiangensis</name>
    <dbReference type="NCBI Taxonomy" id="643568"/>
    <lineage>
        <taxon>Bacteria</taxon>
        <taxon>Pseudomonadati</taxon>
        <taxon>Pseudomonadota</taxon>
        <taxon>Alphaproteobacteria</taxon>
        <taxon>Sphingomonadales</taxon>
        <taxon>Sphingomonadaceae</taxon>
        <taxon>Sphingomonas</taxon>
    </lineage>
</organism>
<evidence type="ECO:0000313" key="13">
    <source>
        <dbReference type="EMBL" id="MBB5711207.1"/>
    </source>
</evidence>
<dbReference type="InterPro" id="IPR006260">
    <property type="entry name" value="TonB/TolA_C"/>
</dbReference>
<dbReference type="Proteomes" id="UP000527143">
    <property type="component" value="Unassembled WGS sequence"/>
</dbReference>
<evidence type="ECO:0000256" key="10">
    <source>
        <dbReference type="RuleBase" id="RU362123"/>
    </source>
</evidence>
<dbReference type="InterPro" id="IPR037682">
    <property type="entry name" value="TonB_C"/>
</dbReference>
<dbReference type="PROSITE" id="PS52015">
    <property type="entry name" value="TONB_CTD"/>
    <property type="match status" value="1"/>
</dbReference>
<protein>
    <recommendedName>
        <fullName evidence="10">Protein TonB</fullName>
    </recommendedName>
</protein>
<keyword evidence="14" id="KW-1185">Reference proteome</keyword>
<keyword evidence="10" id="KW-0735">Signal-anchor</keyword>
<evidence type="ECO:0000256" key="11">
    <source>
        <dbReference type="SAM" id="MobiDB-lite"/>
    </source>
</evidence>
<dbReference type="GO" id="GO:0015031">
    <property type="term" value="P:protein transport"/>
    <property type="evidence" value="ECO:0007669"/>
    <property type="project" value="UniProtKB-UniRule"/>
</dbReference>
<comment type="function">
    <text evidence="10">Interacts with outer membrane receptor proteins that carry out high-affinity binding and energy dependent uptake into the periplasmic space of specific substrates. It could act to transduce energy from the cytoplasmic membrane to specific energy-requiring processes in the outer membrane, resulting in the release into the periplasm of ligands bound by these outer membrane proteins.</text>
</comment>
<dbReference type="PANTHER" id="PTHR33446">
    <property type="entry name" value="PROTEIN TONB-RELATED"/>
    <property type="match status" value="1"/>
</dbReference>
<feature type="domain" description="TonB C-terminal" evidence="12">
    <location>
        <begin position="133"/>
        <end position="225"/>
    </location>
</feature>
<dbReference type="InterPro" id="IPR051045">
    <property type="entry name" value="TonB-dependent_transducer"/>
</dbReference>
<keyword evidence="8 10" id="KW-1133">Transmembrane helix</keyword>
<evidence type="ECO:0000259" key="12">
    <source>
        <dbReference type="PROSITE" id="PS52015"/>
    </source>
</evidence>
<feature type="region of interest" description="Disordered" evidence="11">
    <location>
        <begin position="48"/>
        <end position="123"/>
    </location>
</feature>
<evidence type="ECO:0000256" key="5">
    <source>
        <dbReference type="ARBA" id="ARBA00022519"/>
    </source>
</evidence>